<evidence type="ECO:0000313" key="1">
    <source>
        <dbReference type="EMBL" id="NOK12154.1"/>
    </source>
</evidence>
<gene>
    <name evidence="1" type="ORF">HNS30_24240</name>
</gene>
<organism evidence="1 2">
    <name type="scientific">Corallococcus exercitus</name>
    <dbReference type="NCBI Taxonomy" id="2316736"/>
    <lineage>
        <taxon>Bacteria</taxon>
        <taxon>Pseudomonadati</taxon>
        <taxon>Myxococcota</taxon>
        <taxon>Myxococcia</taxon>
        <taxon>Myxococcales</taxon>
        <taxon>Cystobacterineae</taxon>
        <taxon>Myxococcaceae</taxon>
        <taxon>Corallococcus</taxon>
    </lineage>
</organism>
<name>A0A7Y4JVY1_9BACT</name>
<sequence>MSKALEDRLVAAKAELAKVEAVLLKHHGTRRIPADVVTQFNELAAFKADVDAWCGMISARRAARNLLTDLEKQVDGDDTVLLGTSRAKYEHVRLIGVQAYLSTKWALADRLVGMAGRIVCTATTGLNTAQPAQLVTSFVNADRKKAPAASFYQSIRETFGWPIALSYALRNHFVHDGGQLAGVNFFAGAASHARFQISEAGWQRIEEKATSYGVTSSHHRAAATWPSAPRDDLRAVLDTCERETDDALGILVGSACHALAIHVGYLHGEL</sequence>
<protein>
    <submittedName>
        <fullName evidence="1">Uncharacterized protein</fullName>
    </submittedName>
</protein>
<proteinExistence type="predicted"/>
<dbReference type="AlphaFoldDB" id="A0A7Y4JVY1"/>
<evidence type="ECO:0000313" key="2">
    <source>
        <dbReference type="Proteomes" id="UP000528460"/>
    </source>
</evidence>
<comment type="caution">
    <text evidence="1">The sequence shown here is derived from an EMBL/GenBank/DDBJ whole genome shotgun (WGS) entry which is preliminary data.</text>
</comment>
<dbReference type="EMBL" id="JABFJW010000209">
    <property type="protein sequence ID" value="NOK12154.1"/>
    <property type="molecule type" value="Genomic_DNA"/>
</dbReference>
<accession>A0A7Y4JVY1</accession>
<dbReference type="RefSeq" id="WP_171418451.1">
    <property type="nucleotide sequence ID" value="NZ_JABFJW010000209.1"/>
</dbReference>
<dbReference type="Proteomes" id="UP000528460">
    <property type="component" value="Unassembled WGS sequence"/>
</dbReference>
<reference evidence="1 2" key="1">
    <citation type="submission" date="2020-05" db="EMBL/GenBank/DDBJ databases">
        <authorList>
            <person name="Whitworth D."/>
        </authorList>
    </citation>
    <scope>NUCLEOTIDE SEQUENCE [LARGE SCALE GENOMIC DNA]</scope>
    <source>
        <strain evidence="1 2">CA046A</strain>
    </source>
</reference>